<sequence>MGFAFRCHRCSVLRLPEDERRHNTRAEHIYLARRRCLGYWHGPKGQPTQRGTRGPIQGTKVAPHQNRGINH</sequence>
<gene>
    <name evidence="2" type="ORF">EmuJ_001173800</name>
</gene>
<name>A0A068XY73_ECHMU</name>
<evidence type="ECO:0000313" key="3">
    <source>
        <dbReference type="Proteomes" id="UP000017246"/>
    </source>
</evidence>
<protein>
    <submittedName>
        <fullName evidence="2">AP 3 complex subunit sigma 2</fullName>
    </submittedName>
</protein>
<accession>A0A068XY73</accession>
<reference evidence="2" key="1">
    <citation type="journal article" date="2013" name="Nature">
        <title>The genomes of four tapeworm species reveal adaptations to parasitism.</title>
        <authorList>
            <person name="Tsai I.J."/>
            <person name="Zarowiecki M."/>
            <person name="Holroyd N."/>
            <person name="Garciarrubio A."/>
            <person name="Sanchez-Flores A."/>
            <person name="Brooks K.L."/>
            <person name="Tracey A."/>
            <person name="Bobes R.J."/>
            <person name="Fragoso G."/>
            <person name="Sciutto E."/>
            <person name="Aslett M."/>
            <person name="Beasley H."/>
            <person name="Bennett H.M."/>
            <person name="Cai J."/>
            <person name="Camicia F."/>
            <person name="Clark R."/>
            <person name="Cucher M."/>
            <person name="De Silva N."/>
            <person name="Day T.A."/>
            <person name="Deplazes P."/>
            <person name="Estrada K."/>
            <person name="Fernandez C."/>
            <person name="Holland P.W."/>
            <person name="Hou J."/>
            <person name="Hu S."/>
            <person name="Huckvale T."/>
            <person name="Hung S.S."/>
            <person name="Kamenetzky L."/>
            <person name="Keane J.A."/>
            <person name="Kiss F."/>
            <person name="Koziol U."/>
            <person name="Lambert O."/>
            <person name="Liu K."/>
            <person name="Luo X."/>
            <person name="Luo Y."/>
            <person name="Macchiaroli N."/>
            <person name="Nichol S."/>
            <person name="Paps J."/>
            <person name="Parkinson J."/>
            <person name="Pouchkina-Stantcheva N."/>
            <person name="Riddiford N."/>
            <person name="Rosenzvit M."/>
            <person name="Salinas G."/>
            <person name="Wasmuth J.D."/>
            <person name="Zamanian M."/>
            <person name="Zheng Y."/>
            <person name="Cai X."/>
            <person name="Soberon X."/>
            <person name="Olson P.D."/>
            <person name="Laclette J.P."/>
            <person name="Brehm K."/>
            <person name="Berriman M."/>
            <person name="Garciarrubio A."/>
            <person name="Bobes R.J."/>
            <person name="Fragoso G."/>
            <person name="Sanchez-Flores A."/>
            <person name="Estrada K."/>
            <person name="Cevallos M.A."/>
            <person name="Morett E."/>
            <person name="Gonzalez V."/>
            <person name="Portillo T."/>
            <person name="Ochoa-Leyva A."/>
            <person name="Jose M.V."/>
            <person name="Sciutto E."/>
            <person name="Landa A."/>
            <person name="Jimenez L."/>
            <person name="Valdes V."/>
            <person name="Carrero J.C."/>
            <person name="Larralde C."/>
            <person name="Morales-Montor J."/>
            <person name="Limon-Lason J."/>
            <person name="Soberon X."/>
            <person name="Laclette J.P."/>
        </authorList>
    </citation>
    <scope>NUCLEOTIDE SEQUENCE [LARGE SCALE GENOMIC DNA]</scope>
</reference>
<reference evidence="2" key="2">
    <citation type="submission" date="2015-11" db="EMBL/GenBank/DDBJ databases">
        <authorList>
            <person name="Zhang Y."/>
            <person name="Guo Z."/>
        </authorList>
    </citation>
    <scope>NUCLEOTIDE SEQUENCE</scope>
</reference>
<keyword evidence="3" id="KW-1185">Reference proteome</keyword>
<feature type="region of interest" description="Disordered" evidence="1">
    <location>
        <begin position="41"/>
        <end position="71"/>
    </location>
</feature>
<evidence type="ECO:0000313" key="2">
    <source>
        <dbReference type="EMBL" id="CDS35789.1"/>
    </source>
</evidence>
<evidence type="ECO:0000256" key="1">
    <source>
        <dbReference type="SAM" id="MobiDB-lite"/>
    </source>
</evidence>
<dbReference type="Proteomes" id="UP000017246">
    <property type="component" value="Unassembled WGS sequence"/>
</dbReference>
<dbReference type="EMBL" id="LN902841">
    <property type="protein sequence ID" value="CDS35789.1"/>
    <property type="molecule type" value="Genomic_DNA"/>
</dbReference>
<dbReference type="AlphaFoldDB" id="A0A068XY73"/>
<proteinExistence type="predicted"/>
<dbReference type="OrthoDB" id="10543780at2759"/>
<organism evidence="2 3">
    <name type="scientific">Echinococcus multilocularis</name>
    <name type="common">Fox tapeworm</name>
    <dbReference type="NCBI Taxonomy" id="6211"/>
    <lineage>
        <taxon>Eukaryota</taxon>
        <taxon>Metazoa</taxon>
        <taxon>Spiralia</taxon>
        <taxon>Lophotrochozoa</taxon>
        <taxon>Platyhelminthes</taxon>
        <taxon>Cestoda</taxon>
        <taxon>Eucestoda</taxon>
        <taxon>Cyclophyllidea</taxon>
        <taxon>Taeniidae</taxon>
        <taxon>Echinococcus</taxon>
    </lineage>
</organism>